<protein>
    <submittedName>
        <fullName evidence="3">Uncharacterized protein</fullName>
    </submittedName>
</protein>
<feature type="transmembrane region" description="Helical" evidence="2">
    <location>
        <begin position="525"/>
        <end position="542"/>
    </location>
</feature>
<dbReference type="EMBL" id="QUSY01000409">
    <property type="protein sequence ID" value="RHY29662.1"/>
    <property type="molecule type" value="Genomic_DNA"/>
</dbReference>
<proteinExistence type="predicted"/>
<dbReference type="AlphaFoldDB" id="A0A3R6Y8V7"/>
<name>A0A3R6Y8V7_9STRA</name>
<feature type="transmembrane region" description="Helical" evidence="2">
    <location>
        <begin position="120"/>
        <end position="140"/>
    </location>
</feature>
<keyword evidence="2" id="KW-1133">Transmembrane helix</keyword>
<accession>A0A3R6Y8V7</accession>
<dbReference type="Proteomes" id="UP000285060">
    <property type="component" value="Unassembled WGS sequence"/>
</dbReference>
<sequence>MYRFFSTSFCSGCAPHTELGLDLCSVVYSYNDTANTITIVSSDAVPGFRHELGMIFQRTWGTMASLIVRFLCMVMLLGAFGASEKTVRWTEPSDVDTTLKRLMHLVSPAQYRHPSGAFEFAYLCFNSDVLVFLYTLAVLFDEDIAMVFSRTLYRWHQHSDMDVWIELRLMALSLRWLWINCLLLKATKWLCNCSCLEAAINHSPAKFVVPTSHNAKSQPLVRAPQGRATMPSLAVVPSTGTLQRGFDVNKAAKVRSRLKLTLTLVKRMAGILCASLLTIDVFANNWEIMNYVGNGRHFLTPLLDVDTVDALEARYSFPPMKSPNGVSKVGRYMIEFALAQLLDEDGAAYVLSMGSFAVHDASSNLCGSLVQTYPVIATAISKNNSIRVGTIKDGVTYIRGNTLTHWFGSTLTAPQAVPGTDDDDLRAMGYVPGRSYTDMRVTTPLPLSSPRQLIALNVSMYRFFSTSFCSGCHPYTELGIDVCSVVYWYNDTAKTVTLKTSDRIGGARHDLGIMFQRSWESTASLIVRIVCMVMLLGAFGASEKTVRWTEPSDVDTTLKRLMYLVNPAKYRHSSEAFEFAYLCFNSDVAVFLYTLAVLFDENLAIVFSQTLHRWAQQSNTNGWVELRLMAFSLRWLWFNCLLLKAAKWLCNYVSNSQYTGQNVVMGWLNFSSVTWIYLSYVVLAMRNTFIEYGNSVRLTIDSTAQNLDGTSVDFFDSWYIRAMGPLLIVMACNLALVLVLDRFCNRSWWRHMANNSLCRQYMYNSTSILCSDNLHFVPRRGFTGSSIEVRARMLCTMQWFLSSHVLRFGLQEQPQAVRNIVATKSTAVGGAGHRHHGQHGTVSGGGGRDSESSSVSSKRGSVTSRRHEEDKQQHWTSPMIDEDIRASSESAADASSSRDMHLIVQDRDGYVRMFDADKRELQALGLEIKILRDSTYLVA</sequence>
<evidence type="ECO:0000256" key="2">
    <source>
        <dbReference type="SAM" id="Phobius"/>
    </source>
</evidence>
<evidence type="ECO:0000313" key="3">
    <source>
        <dbReference type="EMBL" id="RHY29662.1"/>
    </source>
</evidence>
<comment type="caution">
    <text evidence="3">The sequence shown here is derived from an EMBL/GenBank/DDBJ whole genome shotgun (WGS) entry which is preliminary data.</text>
</comment>
<feature type="compositionally biased region" description="Low complexity" evidence="1">
    <location>
        <begin position="852"/>
        <end position="863"/>
    </location>
</feature>
<reference evidence="3 4" key="1">
    <citation type="submission" date="2018-08" db="EMBL/GenBank/DDBJ databases">
        <title>Aphanomyces genome sequencing and annotation.</title>
        <authorList>
            <person name="Minardi D."/>
            <person name="Oidtmann B."/>
            <person name="Van Der Giezen M."/>
            <person name="Studholme D.J."/>
        </authorList>
    </citation>
    <scope>NUCLEOTIDE SEQUENCE [LARGE SCALE GENOMIC DNA]</scope>
    <source>
        <strain evidence="3 4">NJM0002</strain>
    </source>
</reference>
<evidence type="ECO:0000256" key="1">
    <source>
        <dbReference type="SAM" id="MobiDB-lite"/>
    </source>
</evidence>
<feature type="transmembrane region" description="Helical" evidence="2">
    <location>
        <begin position="666"/>
        <end position="685"/>
    </location>
</feature>
<feature type="transmembrane region" description="Helical" evidence="2">
    <location>
        <begin position="718"/>
        <end position="740"/>
    </location>
</feature>
<feature type="transmembrane region" description="Helical" evidence="2">
    <location>
        <begin position="579"/>
        <end position="599"/>
    </location>
</feature>
<feature type="transmembrane region" description="Helical" evidence="2">
    <location>
        <begin position="59"/>
        <end position="82"/>
    </location>
</feature>
<feature type="region of interest" description="Disordered" evidence="1">
    <location>
        <begin position="827"/>
        <end position="899"/>
    </location>
</feature>
<keyword evidence="4" id="KW-1185">Reference proteome</keyword>
<keyword evidence="2" id="KW-0472">Membrane</keyword>
<organism evidence="3 4">
    <name type="scientific">Aphanomyces invadans</name>
    <dbReference type="NCBI Taxonomy" id="157072"/>
    <lineage>
        <taxon>Eukaryota</taxon>
        <taxon>Sar</taxon>
        <taxon>Stramenopiles</taxon>
        <taxon>Oomycota</taxon>
        <taxon>Saprolegniomycetes</taxon>
        <taxon>Saprolegniales</taxon>
        <taxon>Verrucalvaceae</taxon>
        <taxon>Aphanomyces</taxon>
    </lineage>
</organism>
<keyword evidence="2" id="KW-0812">Transmembrane</keyword>
<evidence type="ECO:0000313" key="4">
    <source>
        <dbReference type="Proteomes" id="UP000285060"/>
    </source>
</evidence>
<dbReference type="VEuPathDB" id="FungiDB:H310_03193"/>
<gene>
    <name evidence="3" type="ORF">DYB32_004970</name>
</gene>